<sequence length="181" mass="19953">MLRFIEGEAKMTTAPRGRKLPMADDDILPAVLRPTDGEQRLWGKGSLVTVKLTAEQTRGALGMTHFTAEFGERSPSHIHTLEDEIFMIRSGGVRATVGERTELLEGGSVLFLPRGIPHSYEVESDSAELYVLTCPGGFERFFLHGGYPVELGEAAPVGNRWSVDRTKEIAEKLGLGILWQD</sequence>
<organism evidence="2 3">
    <name type="scientific">Streptomyces gamaensis</name>
    <dbReference type="NCBI Taxonomy" id="1763542"/>
    <lineage>
        <taxon>Bacteria</taxon>
        <taxon>Bacillati</taxon>
        <taxon>Actinomycetota</taxon>
        <taxon>Actinomycetes</taxon>
        <taxon>Kitasatosporales</taxon>
        <taxon>Streptomycetaceae</taxon>
        <taxon>Streptomyces</taxon>
    </lineage>
</organism>
<evidence type="ECO:0000259" key="1">
    <source>
        <dbReference type="Pfam" id="PF07883"/>
    </source>
</evidence>
<gene>
    <name evidence="2" type="ORF">ACFP1Z_22295</name>
</gene>
<dbReference type="Proteomes" id="UP001596083">
    <property type="component" value="Unassembled WGS sequence"/>
</dbReference>
<dbReference type="InterPro" id="IPR011051">
    <property type="entry name" value="RmlC_Cupin_sf"/>
</dbReference>
<dbReference type="Gene3D" id="2.60.120.10">
    <property type="entry name" value="Jelly Rolls"/>
    <property type="match status" value="1"/>
</dbReference>
<dbReference type="InterPro" id="IPR014710">
    <property type="entry name" value="RmlC-like_jellyroll"/>
</dbReference>
<feature type="domain" description="Cupin type-2" evidence="1">
    <location>
        <begin position="67"/>
        <end position="131"/>
    </location>
</feature>
<dbReference type="InterPro" id="IPR053146">
    <property type="entry name" value="QDO-like"/>
</dbReference>
<dbReference type="RefSeq" id="WP_390318698.1">
    <property type="nucleotide sequence ID" value="NZ_JBHSPB010000014.1"/>
</dbReference>
<dbReference type="InterPro" id="IPR013096">
    <property type="entry name" value="Cupin_2"/>
</dbReference>
<comment type="caution">
    <text evidence="2">The sequence shown here is derived from an EMBL/GenBank/DDBJ whole genome shotgun (WGS) entry which is preliminary data.</text>
</comment>
<dbReference type="EMBL" id="JBHSPB010000014">
    <property type="protein sequence ID" value="MFC5722901.1"/>
    <property type="molecule type" value="Genomic_DNA"/>
</dbReference>
<dbReference type="PANTHER" id="PTHR36440:SF1">
    <property type="entry name" value="PUTATIVE (AFU_ORTHOLOGUE AFUA_8G07350)-RELATED"/>
    <property type="match status" value="1"/>
</dbReference>
<evidence type="ECO:0000313" key="2">
    <source>
        <dbReference type="EMBL" id="MFC5722901.1"/>
    </source>
</evidence>
<protein>
    <submittedName>
        <fullName evidence="2">Cupin domain-containing protein</fullName>
    </submittedName>
</protein>
<dbReference type="PANTHER" id="PTHR36440">
    <property type="entry name" value="PUTATIVE (AFU_ORTHOLOGUE AFUA_8G07350)-RELATED"/>
    <property type="match status" value="1"/>
</dbReference>
<evidence type="ECO:0000313" key="3">
    <source>
        <dbReference type="Proteomes" id="UP001596083"/>
    </source>
</evidence>
<dbReference type="SUPFAM" id="SSF51182">
    <property type="entry name" value="RmlC-like cupins"/>
    <property type="match status" value="1"/>
</dbReference>
<reference evidence="3" key="1">
    <citation type="journal article" date="2019" name="Int. J. Syst. Evol. Microbiol.">
        <title>The Global Catalogue of Microorganisms (GCM) 10K type strain sequencing project: providing services to taxonomists for standard genome sequencing and annotation.</title>
        <authorList>
            <consortium name="The Broad Institute Genomics Platform"/>
            <consortium name="The Broad Institute Genome Sequencing Center for Infectious Disease"/>
            <person name="Wu L."/>
            <person name="Ma J."/>
        </authorList>
    </citation>
    <scope>NUCLEOTIDE SEQUENCE [LARGE SCALE GENOMIC DNA]</scope>
    <source>
        <strain evidence="3">CGMCC 4.7304</strain>
    </source>
</reference>
<dbReference type="Pfam" id="PF07883">
    <property type="entry name" value="Cupin_2"/>
    <property type="match status" value="1"/>
</dbReference>
<accession>A0ABW0Z242</accession>
<name>A0ABW0Z242_9ACTN</name>
<proteinExistence type="predicted"/>
<keyword evidence="3" id="KW-1185">Reference proteome</keyword>